<gene>
    <name evidence="1" type="ORF">CSC94_23870</name>
</gene>
<dbReference type="GO" id="GO:0015562">
    <property type="term" value="F:efflux transmembrane transporter activity"/>
    <property type="evidence" value="ECO:0007669"/>
    <property type="project" value="InterPro"/>
</dbReference>
<dbReference type="EMBL" id="PDVP01000050">
    <property type="protein sequence ID" value="PHP64543.1"/>
    <property type="molecule type" value="Genomic_DNA"/>
</dbReference>
<keyword evidence="2" id="KW-1185">Reference proteome</keyword>
<sequence>MCVSTLSMALMTLQGTAGASAMEGVLRGSFDHPDVMVLDRPVLAGMRLRTGLGALASQADPGIVLTLRRALGTDLGLRKSIADSQAARAGVWSAMAAYVPTINGTVARSYFKDTTLSGRQTSETMSLDASVTLLDMGTRYFGVKRAKA</sequence>
<reference evidence="1 2" key="1">
    <citation type="submission" date="2017-10" db="EMBL/GenBank/DDBJ databases">
        <title>Sedimentibacterium mangrovi gen. nov., sp. nov., a novel member of family Phyllobacteriacea isolated from mangrove sediment.</title>
        <authorList>
            <person name="Liao H."/>
            <person name="Tian Y."/>
        </authorList>
    </citation>
    <scope>NUCLEOTIDE SEQUENCE [LARGE SCALE GENOMIC DNA]</scope>
    <source>
        <strain evidence="1 2">X9-2-2</strain>
    </source>
</reference>
<feature type="non-terminal residue" evidence="1">
    <location>
        <position position="148"/>
    </location>
</feature>
<evidence type="ECO:0000313" key="1">
    <source>
        <dbReference type="EMBL" id="PHP64543.1"/>
    </source>
</evidence>
<name>A0A2G1QG95_9HYPH</name>
<organism evidence="1 2">
    <name type="scientific">Zhengella mangrovi</name>
    <dbReference type="NCBI Taxonomy" id="1982044"/>
    <lineage>
        <taxon>Bacteria</taxon>
        <taxon>Pseudomonadati</taxon>
        <taxon>Pseudomonadota</taxon>
        <taxon>Alphaproteobacteria</taxon>
        <taxon>Hyphomicrobiales</taxon>
        <taxon>Notoacmeibacteraceae</taxon>
        <taxon>Zhengella</taxon>
    </lineage>
</organism>
<dbReference type="Proteomes" id="UP000221168">
    <property type="component" value="Unassembled WGS sequence"/>
</dbReference>
<protein>
    <submittedName>
        <fullName evidence="1">Uncharacterized protein</fullName>
    </submittedName>
</protein>
<dbReference type="Gene3D" id="1.20.1600.10">
    <property type="entry name" value="Outer membrane efflux proteins (OEP)"/>
    <property type="match status" value="1"/>
</dbReference>
<comment type="caution">
    <text evidence="1">The sequence shown here is derived from an EMBL/GenBank/DDBJ whole genome shotgun (WGS) entry which is preliminary data.</text>
</comment>
<dbReference type="SUPFAM" id="SSF56954">
    <property type="entry name" value="Outer membrane efflux proteins (OEP)"/>
    <property type="match status" value="1"/>
</dbReference>
<proteinExistence type="predicted"/>
<evidence type="ECO:0000313" key="2">
    <source>
        <dbReference type="Proteomes" id="UP000221168"/>
    </source>
</evidence>
<dbReference type="AlphaFoldDB" id="A0A2G1QG95"/>
<accession>A0A2G1QG95</accession>